<dbReference type="InParanoid" id="E9HID6"/>
<sequence length="123" mass="13509">MQKCKKAQFSNTGEFGGFTVTNDKSLATTLWIGQRASHTHVRQESLAQSPGLVTSQWIEIVLYLVTSLLNALHRNSRGASQGRDLILDPVNDQYLAADLPVAVHAGTIVMKTTPIQYAHKHTP</sequence>
<accession>E9HID6</accession>
<dbReference type="AlphaFoldDB" id="E9HID6"/>
<proteinExistence type="predicted"/>
<dbReference type="Proteomes" id="UP000000305">
    <property type="component" value="Unassembled WGS sequence"/>
</dbReference>
<evidence type="ECO:0000313" key="1">
    <source>
        <dbReference type="EMBL" id="EFX68512.1"/>
    </source>
</evidence>
<protein>
    <submittedName>
        <fullName evidence="1">Uncharacterized protein</fullName>
    </submittedName>
</protein>
<keyword evidence="2" id="KW-1185">Reference proteome</keyword>
<organism evidence="1 2">
    <name type="scientific">Daphnia pulex</name>
    <name type="common">Water flea</name>
    <dbReference type="NCBI Taxonomy" id="6669"/>
    <lineage>
        <taxon>Eukaryota</taxon>
        <taxon>Metazoa</taxon>
        <taxon>Ecdysozoa</taxon>
        <taxon>Arthropoda</taxon>
        <taxon>Crustacea</taxon>
        <taxon>Branchiopoda</taxon>
        <taxon>Diplostraca</taxon>
        <taxon>Cladocera</taxon>
        <taxon>Anomopoda</taxon>
        <taxon>Daphniidae</taxon>
        <taxon>Daphnia</taxon>
    </lineage>
</organism>
<reference evidence="1 2" key="1">
    <citation type="journal article" date="2011" name="Science">
        <title>The ecoresponsive genome of Daphnia pulex.</title>
        <authorList>
            <person name="Colbourne J.K."/>
            <person name="Pfrender M.E."/>
            <person name="Gilbert D."/>
            <person name="Thomas W.K."/>
            <person name="Tucker A."/>
            <person name="Oakley T.H."/>
            <person name="Tokishita S."/>
            <person name="Aerts A."/>
            <person name="Arnold G.J."/>
            <person name="Basu M.K."/>
            <person name="Bauer D.J."/>
            <person name="Caceres C.E."/>
            <person name="Carmel L."/>
            <person name="Casola C."/>
            <person name="Choi J.H."/>
            <person name="Detter J.C."/>
            <person name="Dong Q."/>
            <person name="Dusheyko S."/>
            <person name="Eads B.D."/>
            <person name="Frohlich T."/>
            <person name="Geiler-Samerotte K.A."/>
            <person name="Gerlach D."/>
            <person name="Hatcher P."/>
            <person name="Jogdeo S."/>
            <person name="Krijgsveld J."/>
            <person name="Kriventseva E.V."/>
            <person name="Kultz D."/>
            <person name="Laforsch C."/>
            <person name="Lindquist E."/>
            <person name="Lopez J."/>
            <person name="Manak J.R."/>
            <person name="Muller J."/>
            <person name="Pangilinan J."/>
            <person name="Patwardhan R.P."/>
            <person name="Pitluck S."/>
            <person name="Pritham E.J."/>
            <person name="Rechtsteiner A."/>
            <person name="Rho M."/>
            <person name="Rogozin I.B."/>
            <person name="Sakarya O."/>
            <person name="Salamov A."/>
            <person name="Schaack S."/>
            <person name="Shapiro H."/>
            <person name="Shiga Y."/>
            <person name="Skalitzky C."/>
            <person name="Smith Z."/>
            <person name="Souvorov A."/>
            <person name="Sung W."/>
            <person name="Tang Z."/>
            <person name="Tsuchiya D."/>
            <person name="Tu H."/>
            <person name="Vos H."/>
            <person name="Wang M."/>
            <person name="Wolf Y.I."/>
            <person name="Yamagata H."/>
            <person name="Yamada T."/>
            <person name="Ye Y."/>
            <person name="Shaw J.R."/>
            <person name="Andrews J."/>
            <person name="Crease T.J."/>
            <person name="Tang H."/>
            <person name="Lucas S.M."/>
            <person name="Robertson H.M."/>
            <person name="Bork P."/>
            <person name="Koonin E.V."/>
            <person name="Zdobnov E.M."/>
            <person name="Grigoriev I.V."/>
            <person name="Lynch M."/>
            <person name="Boore J.L."/>
        </authorList>
    </citation>
    <scope>NUCLEOTIDE SEQUENCE [LARGE SCALE GENOMIC DNA]</scope>
</reference>
<gene>
    <name evidence="1" type="ORF">DAPPUDRAFT_260042</name>
</gene>
<dbReference type="KEGG" id="dpx:DAPPUDRAFT_260042"/>
<dbReference type="EMBL" id="GL732654">
    <property type="protein sequence ID" value="EFX68512.1"/>
    <property type="molecule type" value="Genomic_DNA"/>
</dbReference>
<name>E9HID6_DAPPU</name>
<dbReference type="HOGENOM" id="CLU_2017485_0_0_1"/>
<evidence type="ECO:0000313" key="2">
    <source>
        <dbReference type="Proteomes" id="UP000000305"/>
    </source>
</evidence>